<feature type="domain" description="EF-hand" evidence="1">
    <location>
        <begin position="1"/>
        <end position="34"/>
    </location>
</feature>
<dbReference type="InterPro" id="IPR036380">
    <property type="entry name" value="Isochorismatase-like_sf"/>
</dbReference>
<dbReference type="PROSITE" id="PS50222">
    <property type="entry name" value="EF_HAND_2"/>
    <property type="match status" value="1"/>
</dbReference>
<dbReference type="InterPro" id="IPR011992">
    <property type="entry name" value="EF-hand-dom_pair"/>
</dbReference>
<dbReference type="EMBL" id="CP015519">
    <property type="protein sequence ID" value="APG28094.1"/>
    <property type="molecule type" value="Genomic_DNA"/>
</dbReference>
<evidence type="ECO:0000313" key="2">
    <source>
        <dbReference type="EMBL" id="APG28094.1"/>
    </source>
</evidence>
<dbReference type="OrthoDB" id="9807387at2"/>
<dbReference type="RefSeq" id="WP_072284054.1">
    <property type="nucleotide sequence ID" value="NZ_CP015519.1"/>
</dbReference>
<dbReference type="Gene3D" id="1.10.238.10">
    <property type="entry name" value="EF-hand"/>
    <property type="match status" value="1"/>
</dbReference>
<dbReference type="SUPFAM" id="SSF52499">
    <property type="entry name" value="Isochorismatase-like hydrolases"/>
    <property type="match status" value="1"/>
</dbReference>
<dbReference type="Proteomes" id="UP000182517">
    <property type="component" value="Chromosome"/>
</dbReference>
<name>A0A1L3GQ93_9BACT</name>
<proteinExistence type="predicted"/>
<evidence type="ECO:0000313" key="3">
    <source>
        <dbReference type="Proteomes" id="UP000182517"/>
    </source>
</evidence>
<organism evidence="2 3">
    <name type="scientific">Syntrophotalea acetylenivorans</name>
    <dbReference type="NCBI Taxonomy" id="1842532"/>
    <lineage>
        <taxon>Bacteria</taxon>
        <taxon>Pseudomonadati</taxon>
        <taxon>Thermodesulfobacteriota</taxon>
        <taxon>Desulfuromonadia</taxon>
        <taxon>Desulfuromonadales</taxon>
        <taxon>Syntrophotaleaceae</taxon>
        <taxon>Syntrophotalea</taxon>
    </lineage>
</organism>
<dbReference type="KEGG" id="pef:A7E78_09725"/>
<evidence type="ECO:0000259" key="1">
    <source>
        <dbReference type="PROSITE" id="PS50222"/>
    </source>
</evidence>
<accession>A0A1L3GQ93</accession>
<keyword evidence="3" id="KW-1185">Reference proteome</keyword>
<dbReference type="Gene3D" id="3.40.50.850">
    <property type="entry name" value="Isochorismatase-like"/>
    <property type="match status" value="1"/>
</dbReference>
<gene>
    <name evidence="2" type="ORF">A7E78_09725</name>
</gene>
<sequence>MSEFIELFEALDKDRNGKLTRENLFHAAIELGWQGPQAHLYALLDYLTIRSALDQESFVACLEEVNSDPQGVYGQVLRRGPLGAKQLYGGGQSRNEVELPPDEEVLWAGTGLAGTAGLLQEIVSSERAGDYDEALQRSAVGGYCVCSSETALLLIDPQRSFTAGDWLWRLGPIGDMEAMPIRLAFDNCARLLDAVYGRVETMFSRCPFGPESYPWDEALVPILDNDQPYFLKPSNNLFMPESNGYGEWLEALPENGIRTLVMGGCTLNSCLRVSAVATRNKIPSEKLQVVVDLSLCGARTTNYLNAEQFGGISPVEAAMREMAESGVVVSEQVTWR</sequence>
<dbReference type="AlphaFoldDB" id="A0A1L3GQ93"/>
<dbReference type="SUPFAM" id="SSF47473">
    <property type="entry name" value="EF-hand"/>
    <property type="match status" value="1"/>
</dbReference>
<reference evidence="2 3" key="1">
    <citation type="journal article" date="2017" name="Genome Announc.">
        <title>Complete Genome Sequences of Two Acetylene-Fermenting Pelobacter acetylenicus Strains.</title>
        <authorList>
            <person name="Sutton J.M."/>
            <person name="Baesman S.M."/>
            <person name="Fierst J.L."/>
            <person name="Poret-Peterson A.T."/>
            <person name="Oremland R.S."/>
            <person name="Dunlap D.S."/>
            <person name="Akob D.M."/>
        </authorList>
    </citation>
    <scope>NUCLEOTIDE SEQUENCE [LARGE SCALE GENOMIC DNA]</scope>
    <source>
        <strain evidence="2 3">SFB93</strain>
    </source>
</reference>
<dbReference type="InterPro" id="IPR002048">
    <property type="entry name" value="EF_hand_dom"/>
</dbReference>
<dbReference type="GO" id="GO:0005509">
    <property type="term" value="F:calcium ion binding"/>
    <property type="evidence" value="ECO:0007669"/>
    <property type="project" value="InterPro"/>
</dbReference>
<protein>
    <recommendedName>
        <fullName evidence="1">EF-hand domain-containing protein</fullName>
    </recommendedName>
</protein>